<reference evidence="2" key="1">
    <citation type="submission" date="2016-11" db="UniProtKB">
        <authorList>
            <consortium name="WormBaseParasite"/>
        </authorList>
    </citation>
    <scope>IDENTIFICATION</scope>
</reference>
<proteinExistence type="predicted"/>
<accession>A0A1I7X6H8</accession>
<dbReference type="WBParaSite" id="Hba_13032">
    <property type="protein sequence ID" value="Hba_13032"/>
    <property type="gene ID" value="Hba_13032"/>
</dbReference>
<organism evidence="1 2">
    <name type="scientific">Heterorhabditis bacteriophora</name>
    <name type="common">Entomopathogenic nematode worm</name>
    <dbReference type="NCBI Taxonomy" id="37862"/>
    <lineage>
        <taxon>Eukaryota</taxon>
        <taxon>Metazoa</taxon>
        <taxon>Ecdysozoa</taxon>
        <taxon>Nematoda</taxon>
        <taxon>Chromadorea</taxon>
        <taxon>Rhabditida</taxon>
        <taxon>Rhabditina</taxon>
        <taxon>Rhabditomorpha</taxon>
        <taxon>Strongyloidea</taxon>
        <taxon>Heterorhabditidae</taxon>
        <taxon>Heterorhabditis</taxon>
    </lineage>
</organism>
<protein>
    <submittedName>
        <fullName evidence="2">DUF4371 domain-containing protein</fullName>
    </submittedName>
</protein>
<evidence type="ECO:0000313" key="1">
    <source>
        <dbReference type="Proteomes" id="UP000095283"/>
    </source>
</evidence>
<sequence>MTFSKLATKEGTTKRSKYVKDTCVRLSRFLDKKVRETLYAMQMDHCSYLIGTNWKIVEEQVKECLRKHAMDMENDMVWF</sequence>
<keyword evidence="1" id="KW-1185">Reference proteome</keyword>
<evidence type="ECO:0000313" key="2">
    <source>
        <dbReference type="WBParaSite" id="Hba_13032"/>
    </source>
</evidence>
<dbReference type="Proteomes" id="UP000095283">
    <property type="component" value="Unplaced"/>
</dbReference>
<dbReference type="AlphaFoldDB" id="A0A1I7X6H8"/>
<name>A0A1I7X6H8_HETBA</name>